<evidence type="ECO:0000259" key="12">
    <source>
        <dbReference type="PROSITE" id="PS51192"/>
    </source>
</evidence>
<dbReference type="InterPro" id="IPR051268">
    <property type="entry name" value="Type-I_R_enzyme_R_subunit"/>
</dbReference>
<dbReference type="PANTHER" id="PTHR30195">
    <property type="entry name" value="TYPE I SITE-SPECIFIC DEOXYRIBONUCLEASE PROTEIN SUBUNIT M AND R"/>
    <property type="match status" value="1"/>
</dbReference>
<dbReference type="CDD" id="cd18030">
    <property type="entry name" value="DEXHc_RE_I_HsdR"/>
    <property type="match status" value="1"/>
</dbReference>
<feature type="domain" description="Helicase ATP-binding" evidence="12">
    <location>
        <begin position="319"/>
        <end position="507"/>
    </location>
</feature>
<dbReference type="GO" id="GO:0005524">
    <property type="term" value="F:ATP binding"/>
    <property type="evidence" value="ECO:0007669"/>
    <property type="project" value="UniProtKB-KW"/>
</dbReference>
<dbReference type="PANTHER" id="PTHR30195:SF15">
    <property type="entry name" value="TYPE I RESTRICTION ENZYME HINDI ENDONUCLEASE SUBUNIT"/>
    <property type="match status" value="1"/>
</dbReference>
<dbReference type="Gene3D" id="3.90.1570.50">
    <property type="match status" value="1"/>
</dbReference>
<dbReference type="CDD" id="cd22332">
    <property type="entry name" value="HsdR_N"/>
    <property type="match status" value="1"/>
</dbReference>
<dbReference type="Pfam" id="PF18766">
    <property type="entry name" value="SWI2_SNF2"/>
    <property type="match status" value="1"/>
</dbReference>
<dbReference type="Pfam" id="PF04313">
    <property type="entry name" value="HSDR_N"/>
    <property type="match status" value="1"/>
</dbReference>
<keyword evidence="6 11" id="KW-0680">Restriction system</keyword>
<proteinExistence type="inferred from homology"/>
<dbReference type="Pfam" id="PF11867">
    <property type="entry name" value="T1RH-like_C"/>
    <property type="match status" value="1"/>
</dbReference>
<evidence type="ECO:0000256" key="11">
    <source>
        <dbReference type="RuleBase" id="RU364115"/>
    </source>
</evidence>
<dbReference type="GO" id="GO:0009035">
    <property type="term" value="F:type I site-specific deoxyribonuclease activity"/>
    <property type="evidence" value="ECO:0007669"/>
    <property type="project" value="UniProtKB-EC"/>
</dbReference>
<accession>A0A928VKK3</accession>
<keyword evidence="14" id="KW-1185">Reference proteome</keyword>
<comment type="caution">
    <text evidence="13">The sequence shown here is derived from an EMBL/GenBank/DDBJ whole genome shotgun (WGS) entry which is preliminary data.</text>
</comment>
<evidence type="ECO:0000313" key="14">
    <source>
        <dbReference type="Proteomes" id="UP000625316"/>
    </source>
</evidence>
<dbReference type="InterPro" id="IPR040980">
    <property type="entry name" value="SWI2_SNF2"/>
</dbReference>
<dbReference type="RefSeq" id="WP_264324871.1">
    <property type="nucleotide sequence ID" value="NZ_JADEXQ010000027.1"/>
</dbReference>
<organism evidence="13 14">
    <name type="scientific">Romeriopsis navalis LEGE 11480</name>
    <dbReference type="NCBI Taxonomy" id="2777977"/>
    <lineage>
        <taxon>Bacteria</taxon>
        <taxon>Bacillati</taxon>
        <taxon>Cyanobacteriota</taxon>
        <taxon>Cyanophyceae</taxon>
        <taxon>Leptolyngbyales</taxon>
        <taxon>Leptolyngbyaceae</taxon>
        <taxon>Romeriopsis</taxon>
        <taxon>Romeriopsis navalis</taxon>
    </lineage>
</organism>
<dbReference type="PROSITE" id="PS51192">
    <property type="entry name" value="HELICASE_ATP_BIND_1"/>
    <property type="match status" value="1"/>
</dbReference>
<dbReference type="Proteomes" id="UP000625316">
    <property type="component" value="Unassembled WGS sequence"/>
</dbReference>
<evidence type="ECO:0000256" key="9">
    <source>
        <dbReference type="ARBA" id="ARBA00022840"/>
    </source>
</evidence>
<gene>
    <name evidence="13" type="ORF">IQ266_09930</name>
</gene>
<evidence type="ECO:0000256" key="3">
    <source>
        <dbReference type="ARBA" id="ARBA00011296"/>
    </source>
</evidence>
<comment type="catalytic activity">
    <reaction evidence="1 11">
        <text>Endonucleolytic cleavage of DNA to give random double-stranded fragments with terminal 5'-phosphates, ATP is simultaneously hydrolyzed.</text>
        <dbReference type="EC" id="3.1.21.3"/>
    </reaction>
</comment>
<evidence type="ECO:0000256" key="4">
    <source>
        <dbReference type="ARBA" id="ARBA00022722"/>
    </source>
</evidence>
<dbReference type="CDD" id="cd18800">
    <property type="entry name" value="SF2_C_EcoR124I-like"/>
    <property type="match status" value="1"/>
</dbReference>
<dbReference type="InterPro" id="IPR021810">
    <property type="entry name" value="T1RH-like_C"/>
</dbReference>
<dbReference type="GO" id="GO:0003677">
    <property type="term" value="F:DNA binding"/>
    <property type="evidence" value="ECO:0007669"/>
    <property type="project" value="UniProtKB-KW"/>
</dbReference>
<keyword evidence="5 11" id="KW-0547">Nucleotide-binding</keyword>
<dbReference type="InterPro" id="IPR004473">
    <property type="entry name" value="Restrct_endonuc_typeI_HsdR"/>
</dbReference>
<keyword evidence="8 11" id="KW-0378">Hydrolase</keyword>
<evidence type="ECO:0000256" key="1">
    <source>
        <dbReference type="ARBA" id="ARBA00000851"/>
    </source>
</evidence>
<keyword evidence="4" id="KW-0540">Nuclease</keyword>
<evidence type="ECO:0000256" key="7">
    <source>
        <dbReference type="ARBA" id="ARBA00022759"/>
    </source>
</evidence>
<dbReference type="NCBIfam" id="TIGR00348">
    <property type="entry name" value="hsdR"/>
    <property type="match status" value="1"/>
</dbReference>
<evidence type="ECO:0000256" key="10">
    <source>
        <dbReference type="ARBA" id="ARBA00023125"/>
    </source>
</evidence>
<dbReference type="SUPFAM" id="SSF52540">
    <property type="entry name" value="P-loop containing nucleoside triphosphate hydrolases"/>
    <property type="match status" value="1"/>
</dbReference>
<evidence type="ECO:0000256" key="2">
    <source>
        <dbReference type="ARBA" id="ARBA00008598"/>
    </source>
</evidence>
<dbReference type="InterPro" id="IPR055180">
    <property type="entry name" value="HsdR_RecA-like_helicase_dom_2"/>
</dbReference>
<dbReference type="EMBL" id="JADEXQ010000027">
    <property type="protein sequence ID" value="MBE9030045.1"/>
    <property type="molecule type" value="Genomic_DNA"/>
</dbReference>
<dbReference type="InterPro" id="IPR027417">
    <property type="entry name" value="P-loop_NTPase"/>
</dbReference>
<dbReference type="AlphaFoldDB" id="A0A928VKK3"/>
<comment type="function">
    <text evidence="11">Subunit R is required for both nuclease and ATPase activities, but not for modification.</text>
</comment>
<dbReference type="InterPro" id="IPR007409">
    <property type="entry name" value="Restrct_endonuc_type1_HsdR_N"/>
</dbReference>
<dbReference type="Gene3D" id="3.40.50.300">
    <property type="entry name" value="P-loop containing nucleotide triphosphate hydrolases"/>
    <property type="match status" value="2"/>
</dbReference>
<comment type="subunit">
    <text evidence="3 11">The type I restriction/modification system is composed of three polypeptides R, M and S.</text>
</comment>
<name>A0A928VKK3_9CYAN</name>
<dbReference type="SMART" id="SM00487">
    <property type="entry name" value="DEXDc"/>
    <property type="match status" value="1"/>
</dbReference>
<keyword evidence="10 11" id="KW-0238">DNA-binding</keyword>
<dbReference type="GO" id="GO:0009307">
    <property type="term" value="P:DNA restriction-modification system"/>
    <property type="evidence" value="ECO:0007669"/>
    <property type="project" value="UniProtKB-KW"/>
</dbReference>
<evidence type="ECO:0000256" key="8">
    <source>
        <dbReference type="ARBA" id="ARBA00022801"/>
    </source>
</evidence>
<evidence type="ECO:0000256" key="5">
    <source>
        <dbReference type="ARBA" id="ARBA00022741"/>
    </source>
</evidence>
<protein>
    <recommendedName>
        <fullName evidence="11">Type I restriction enzyme endonuclease subunit</fullName>
        <shortName evidence="11">R protein</shortName>
        <ecNumber evidence="11">3.1.21.3</ecNumber>
    </recommendedName>
</protein>
<keyword evidence="9 11" id="KW-0067">ATP-binding</keyword>
<sequence length="1074" mass="120521">MKFTTEDDIEYYNLELLDALGYRYTYAADIAPATTNDNASFQAKDSSGSYLSPTRRQSYSEVLLKDRLTTAIARINPHIPPDARTTAQRELQNIASPDLISNNETFHRYLTEGITVEYQKDGERGSETRGEQLWLIDWDNPENNDFLAVNQFTIIEDNHNRRPDIILFVNGMPLVVIELKNASDAKADLHAAYNQLQTYKLEIPSLFTYNTLLVISDGLAARAGSLSAPESRFSQWKRQLPDELGGGIDNAPNTNELEILTTGMLNKHTLLDLIRHFTVFEKIKTEDPTTEIVTLQTIKKIGAYHQYYAVNKAVESVLTATADNHRGGVVWHTQGSGKSLSMVFLSGKLVLALDNPTLVILTDRNDLDDQLFDTFAGCRQLLRQAPQQANNREAVRELLNVSSGGIVFTTVQKFGPQEGETLYPKISDRTNIVVLADEAHRSQYGFKAKEVNLKDAAGKVIGKQTRYGFAKYIRDALPNATFVGFTGTPVEQTDKNTPEIFGGYIYPIYDVAQAIKDGATVPIYYESRLVQVDLDAKGRELLNELDEDLSFEDLSSTQQAKAKQTKIEAIVGSTQRLETIANDIVTHFEQRQTVNYGKGMIVTLSRRIAANLYDQIIQLRPDWHSDDLNSGKIKVIMTASASDEGNLVRHHTTKKNRQILAQRIKDPANELELVIVCDMWLTGFDAPCLHTMYIDKPMKGHNLMQAIARINRVYFEKQGGLIVDYLGVAHELKEALKFYSQSGGKGDLTVDQAVAIGLMLTKLEIVEGIMAGFDYQPYFTASTGDKLNILKSATNYVANPQIKDRFLDAVTALGRIYALTAHNPKAIAQAEKVSFFQAIQASLRKLEPSDGNLSNTEIETAIRQVVDQALVSDTVVNIFDEAGIKSPDISIISDEFLEEVEGMEHKNLAVELLKKLLRDEIKAQQRTNVVQSRKLTEMLEDALKRYQSQVISVTDVLKELIEIGKDVEAAKKRGEDLGLEPYEYAFYQALAQNESARDVMGQDQLRELAIVLVQRVRKNASIDWNLKESVRARMKVMVKRLLRQYGYPPDMQALAIELVLEQAKVFTEFEVETN</sequence>
<keyword evidence="7 13" id="KW-0255">Endonuclease</keyword>
<dbReference type="Pfam" id="PF22679">
    <property type="entry name" value="T1R_D3-like"/>
    <property type="match status" value="1"/>
</dbReference>
<dbReference type="InterPro" id="IPR014001">
    <property type="entry name" value="Helicase_ATP-bd"/>
</dbReference>
<reference evidence="13" key="1">
    <citation type="submission" date="2020-10" db="EMBL/GenBank/DDBJ databases">
        <authorList>
            <person name="Castelo-Branco R."/>
            <person name="Eusebio N."/>
            <person name="Adriana R."/>
            <person name="Vieira A."/>
            <person name="Brugerolle De Fraissinette N."/>
            <person name="Rezende De Castro R."/>
            <person name="Schneider M.P."/>
            <person name="Vasconcelos V."/>
            <person name="Leao P.N."/>
        </authorList>
    </citation>
    <scope>NUCLEOTIDE SEQUENCE</scope>
    <source>
        <strain evidence="13">LEGE 11480</strain>
    </source>
</reference>
<comment type="similarity">
    <text evidence="2 11">Belongs to the HsdR family.</text>
</comment>
<dbReference type="EC" id="3.1.21.3" evidence="11"/>
<evidence type="ECO:0000256" key="6">
    <source>
        <dbReference type="ARBA" id="ARBA00022747"/>
    </source>
</evidence>
<evidence type="ECO:0000313" key="13">
    <source>
        <dbReference type="EMBL" id="MBE9030045.1"/>
    </source>
</evidence>